<dbReference type="InterPro" id="IPR009057">
    <property type="entry name" value="Homeodomain-like_sf"/>
</dbReference>
<dbReference type="SUPFAM" id="SSF47413">
    <property type="entry name" value="lambda repressor-like DNA-binding domains"/>
    <property type="match status" value="1"/>
</dbReference>
<dbReference type="Proteomes" id="UP000320806">
    <property type="component" value="Unassembled WGS sequence"/>
</dbReference>
<dbReference type="CDD" id="cd00093">
    <property type="entry name" value="HTH_XRE"/>
    <property type="match status" value="1"/>
</dbReference>
<dbReference type="PANTHER" id="PTHR30055:SF234">
    <property type="entry name" value="HTH-TYPE TRANSCRIPTIONAL REGULATOR BETI"/>
    <property type="match status" value="1"/>
</dbReference>
<dbReference type="InterPro" id="IPR050109">
    <property type="entry name" value="HTH-type_TetR-like_transc_reg"/>
</dbReference>
<dbReference type="SMART" id="SM00530">
    <property type="entry name" value="HTH_XRE"/>
    <property type="match status" value="1"/>
</dbReference>
<evidence type="ECO:0000256" key="3">
    <source>
        <dbReference type="ARBA" id="ARBA00023163"/>
    </source>
</evidence>
<evidence type="ECO:0000313" key="7">
    <source>
        <dbReference type="EMBL" id="TQJ13780.1"/>
    </source>
</evidence>
<dbReference type="OrthoDB" id="3190535at2"/>
<evidence type="ECO:0000313" key="8">
    <source>
        <dbReference type="Proteomes" id="UP000320806"/>
    </source>
</evidence>
<dbReference type="EMBL" id="VFMO01000001">
    <property type="protein sequence ID" value="TQJ13780.1"/>
    <property type="molecule type" value="Genomic_DNA"/>
</dbReference>
<keyword evidence="3" id="KW-0804">Transcription</keyword>
<dbReference type="Gene3D" id="1.10.260.40">
    <property type="entry name" value="lambda repressor-like DNA-binding domains"/>
    <property type="match status" value="1"/>
</dbReference>
<evidence type="ECO:0000256" key="1">
    <source>
        <dbReference type="ARBA" id="ARBA00023015"/>
    </source>
</evidence>
<dbReference type="InterPro" id="IPR001647">
    <property type="entry name" value="HTH_TetR"/>
</dbReference>
<dbReference type="Gene3D" id="1.10.357.10">
    <property type="entry name" value="Tetracycline Repressor, domain 2"/>
    <property type="match status" value="1"/>
</dbReference>
<dbReference type="Pfam" id="PF01381">
    <property type="entry name" value="HTH_3"/>
    <property type="match status" value="1"/>
</dbReference>
<feature type="domain" description="HTH cro/C1-type" evidence="5">
    <location>
        <begin position="14"/>
        <end position="68"/>
    </location>
</feature>
<dbReference type="InterPro" id="IPR001387">
    <property type="entry name" value="Cro/C1-type_HTH"/>
</dbReference>
<protein>
    <submittedName>
        <fullName evidence="7">TetR family transcriptional regulator</fullName>
    </submittedName>
</protein>
<evidence type="ECO:0000259" key="5">
    <source>
        <dbReference type="PROSITE" id="PS50943"/>
    </source>
</evidence>
<gene>
    <name evidence="7" type="ORF">FB459_1214</name>
</gene>
<dbReference type="Pfam" id="PF17932">
    <property type="entry name" value="TetR_C_24"/>
    <property type="match status" value="1"/>
</dbReference>
<sequence>MSTITTGVRVGRSVRAHRQRQGISLRDLAARLEVSPATLSGIENGNTALSVDRLFHIADELDVSAPRLLEPGDVGDLPHPPATAKGLASWPDLPDSGAGDWRTFHDLPLDPALSGALIAFCEKGFHGASIRDIADCAGLSVAGLYHYHRSKQSMLPALLDLTMADLFWRLEAARDGEPDADERLHRTVECLALYHARRPRLAFLGASEMRSLAPSDRSRITRYRKDVQRMLDDDIRAALREDPDADRLVVTLGNSISTMCTSIAQWIHHDGSISPELIAVDYADAAVAMVTQRRQPATRSRKATR</sequence>
<dbReference type="PROSITE" id="PS50977">
    <property type="entry name" value="HTH_TETR_2"/>
    <property type="match status" value="1"/>
</dbReference>
<dbReference type="GO" id="GO:0000976">
    <property type="term" value="F:transcription cis-regulatory region binding"/>
    <property type="evidence" value="ECO:0007669"/>
    <property type="project" value="TreeGrafter"/>
</dbReference>
<dbReference type="InterPro" id="IPR036271">
    <property type="entry name" value="Tet_transcr_reg_TetR-rel_C_sf"/>
</dbReference>
<evidence type="ECO:0000259" key="6">
    <source>
        <dbReference type="PROSITE" id="PS50977"/>
    </source>
</evidence>
<feature type="domain" description="HTH tetR-type" evidence="6">
    <location>
        <begin position="106"/>
        <end position="166"/>
    </location>
</feature>
<feature type="DNA-binding region" description="H-T-H motif" evidence="4">
    <location>
        <begin position="129"/>
        <end position="148"/>
    </location>
</feature>
<dbReference type="GO" id="GO:0003700">
    <property type="term" value="F:DNA-binding transcription factor activity"/>
    <property type="evidence" value="ECO:0007669"/>
    <property type="project" value="TreeGrafter"/>
</dbReference>
<evidence type="ECO:0000256" key="2">
    <source>
        <dbReference type="ARBA" id="ARBA00023125"/>
    </source>
</evidence>
<organism evidence="7 8">
    <name type="scientific">Yimella lutea</name>
    <dbReference type="NCBI Taxonomy" id="587872"/>
    <lineage>
        <taxon>Bacteria</taxon>
        <taxon>Bacillati</taxon>
        <taxon>Actinomycetota</taxon>
        <taxon>Actinomycetes</taxon>
        <taxon>Micrococcales</taxon>
        <taxon>Dermacoccaceae</taxon>
        <taxon>Yimella</taxon>
    </lineage>
</organism>
<proteinExistence type="predicted"/>
<dbReference type="PANTHER" id="PTHR30055">
    <property type="entry name" value="HTH-TYPE TRANSCRIPTIONAL REGULATOR RUTR"/>
    <property type="match status" value="1"/>
</dbReference>
<keyword evidence="1" id="KW-0805">Transcription regulation</keyword>
<dbReference type="InterPro" id="IPR041490">
    <property type="entry name" value="KstR2_TetR_C"/>
</dbReference>
<dbReference type="InterPro" id="IPR010982">
    <property type="entry name" value="Lambda_DNA-bd_dom_sf"/>
</dbReference>
<reference evidence="7 8" key="1">
    <citation type="submission" date="2019-06" db="EMBL/GenBank/DDBJ databases">
        <title>Sequencing the genomes of 1000 actinobacteria strains.</title>
        <authorList>
            <person name="Klenk H.-P."/>
        </authorList>
    </citation>
    <scope>NUCLEOTIDE SEQUENCE [LARGE SCALE GENOMIC DNA]</scope>
    <source>
        <strain evidence="7 8">DSM 19828</strain>
    </source>
</reference>
<dbReference type="AlphaFoldDB" id="A0A542EEP8"/>
<dbReference type="SUPFAM" id="SSF46689">
    <property type="entry name" value="Homeodomain-like"/>
    <property type="match status" value="1"/>
</dbReference>
<dbReference type="Pfam" id="PF00440">
    <property type="entry name" value="TetR_N"/>
    <property type="match status" value="1"/>
</dbReference>
<keyword evidence="2 4" id="KW-0238">DNA-binding</keyword>
<evidence type="ECO:0000256" key="4">
    <source>
        <dbReference type="PROSITE-ProRule" id="PRU00335"/>
    </source>
</evidence>
<dbReference type="RefSeq" id="WP_141927772.1">
    <property type="nucleotide sequence ID" value="NZ_BAABCI010000002.1"/>
</dbReference>
<name>A0A542EEP8_9MICO</name>
<keyword evidence="8" id="KW-1185">Reference proteome</keyword>
<dbReference type="SUPFAM" id="SSF48498">
    <property type="entry name" value="Tetracyclin repressor-like, C-terminal domain"/>
    <property type="match status" value="1"/>
</dbReference>
<comment type="caution">
    <text evidence="7">The sequence shown here is derived from an EMBL/GenBank/DDBJ whole genome shotgun (WGS) entry which is preliminary data.</text>
</comment>
<dbReference type="PROSITE" id="PS50943">
    <property type="entry name" value="HTH_CROC1"/>
    <property type="match status" value="1"/>
</dbReference>
<accession>A0A542EEP8</accession>